<proteinExistence type="predicted"/>
<evidence type="ECO:0000313" key="2">
    <source>
        <dbReference type="EMBL" id="KDN16999.1"/>
    </source>
</evidence>
<name>A0A066TYN1_9PSEU</name>
<keyword evidence="3" id="KW-1185">Reference proteome</keyword>
<sequence length="199" mass="20835">MGAWWARKGSTEARMPVRAPPARNAATVVRRRMPGGAGVTAAVRYQRHSHQASTAAPARVLISWISRPTSTPVTSGIRKNAGPPLSWVKASQPTCVAAPRTSESAIQPGRRQVNRRGSRSASGRGARDSSGRLRPAWKTASRTSAMSGSSQRTAVSSWVRESPNPSGAGRNQKRSGATDPATSAEGTSGRRARGSTAAG</sequence>
<comment type="caution">
    <text evidence="2">The sequence shown here is derived from an EMBL/GenBank/DDBJ whole genome shotgun (WGS) entry which is preliminary data.</text>
</comment>
<evidence type="ECO:0000256" key="1">
    <source>
        <dbReference type="SAM" id="MobiDB-lite"/>
    </source>
</evidence>
<dbReference type="STRING" id="287986.DV20_38505"/>
<accession>A0A066TYN1</accession>
<gene>
    <name evidence="2" type="ORF">DV20_38505</name>
</gene>
<reference evidence="2 3" key="1">
    <citation type="submission" date="2014-05" db="EMBL/GenBank/DDBJ databases">
        <title>Draft genome sequence of Amycolatopsis rifamycinica DSM 46095.</title>
        <authorList>
            <person name="Lal R."/>
            <person name="Saxena A."/>
            <person name="Kumari R."/>
            <person name="Mukherjee U."/>
            <person name="Singh P."/>
            <person name="Sangwan N."/>
            <person name="Mahato N.K."/>
        </authorList>
    </citation>
    <scope>NUCLEOTIDE SEQUENCE [LARGE SCALE GENOMIC DNA]</scope>
    <source>
        <strain evidence="2 3">DSM 46095</strain>
    </source>
</reference>
<protein>
    <submittedName>
        <fullName evidence="2">Uncharacterized protein</fullName>
    </submittedName>
</protein>
<organism evidence="2 3">
    <name type="scientific">Amycolatopsis rifamycinica</name>
    <dbReference type="NCBI Taxonomy" id="287986"/>
    <lineage>
        <taxon>Bacteria</taxon>
        <taxon>Bacillati</taxon>
        <taxon>Actinomycetota</taxon>
        <taxon>Actinomycetes</taxon>
        <taxon>Pseudonocardiales</taxon>
        <taxon>Pseudonocardiaceae</taxon>
        <taxon>Amycolatopsis</taxon>
    </lineage>
</organism>
<feature type="compositionally biased region" description="Polar residues" evidence="1">
    <location>
        <begin position="140"/>
        <end position="156"/>
    </location>
</feature>
<dbReference type="Proteomes" id="UP000027345">
    <property type="component" value="Unassembled WGS sequence"/>
</dbReference>
<dbReference type="EMBL" id="JMQI01000077">
    <property type="protein sequence ID" value="KDN16999.1"/>
    <property type="molecule type" value="Genomic_DNA"/>
</dbReference>
<dbReference type="AlphaFoldDB" id="A0A066TYN1"/>
<evidence type="ECO:0000313" key="3">
    <source>
        <dbReference type="Proteomes" id="UP000027345"/>
    </source>
</evidence>
<feature type="region of interest" description="Disordered" evidence="1">
    <location>
        <begin position="96"/>
        <end position="199"/>
    </location>
</feature>
<feature type="region of interest" description="Disordered" evidence="1">
    <location>
        <begin position="1"/>
        <end position="22"/>
    </location>
</feature>